<keyword evidence="5" id="KW-1185">Reference proteome</keyword>
<dbReference type="Pfam" id="PF16200">
    <property type="entry name" value="Band_7_C"/>
    <property type="match status" value="1"/>
</dbReference>
<evidence type="ECO:0000259" key="3">
    <source>
        <dbReference type="SMART" id="SM00244"/>
    </source>
</evidence>
<keyword evidence="4" id="KW-0645">Protease</keyword>
<protein>
    <submittedName>
        <fullName evidence="4">Regulator of protease activity HflC (Stomatin/prohibitin superfamily)</fullName>
    </submittedName>
</protein>
<comment type="similarity">
    <text evidence="2">Belongs to the band 7/mec-2 family.</text>
</comment>
<accession>A0A841RHS7</accession>
<dbReference type="AlphaFoldDB" id="A0A841RHS7"/>
<dbReference type="InterPro" id="IPR050710">
    <property type="entry name" value="Band7/mec-2_domain"/>
</dbReference>
<keyword evidence="4" id="KW-0378">Hydrolase</keyword>
<comment type="caution">
    <text evidence="4">The sequence shown here is derived from an EMBL/GenBank/DDBJ whole genome shotgun (WGS) entry which is preliminary data.</text>
</comment>
<dbReference type="GO" id="GO:0005886">
    <property type="term" value="C:plasma membrane"/>
    <property type="evidence" value="ECO:0007669"/>
    <property type="project" value="UniProtKB-ARBA"/>
</dbReference>
<dbReference type="RefSeq" id="WP_184748556.1">
    <property type="nucleotide sequence ID" value="NZ_JACHGJ010000011.1"/>
</dbReference>
<dbReference type="FunFam" id="3.30.479.30:FF:000004">
    <property type="entry name" value="Putative membrane protease family, stomatin"/>
    <property type="match status" value="1"/>
</dbReference>
<dbReference type="SUPFAM" id="SSF117892">
    <property type="entry name" value="Band 7/SPFH domain"/>
    <property type="match status" value="1"/>
</dbReference>
<dbReference type="GO" id="GO:0008233">
    <property type="term" value="F:peptidase activity"/>
    <property type="evidence" value="ECO:0007669"/>
    <property type="project" value="UniProtKB-KW"/>
</dbReference>
<evidence type="ECO:0000256" key="2">
    <source>
        <dbReference type="ARBA" id="ARBA00008164"/>
    </source>
</evidence>
<evidence type="ECO:0000256" key="1">
    <source>
        <dbReference type="ARBA" id="ARBA00004167"/>
    </source>
</evidence>
<dbReference type="EMBL" id="JACHGJ010000011">
    <property type="protein sequence ID" value="MBB6482319.1"/>
    <property type="molecule type" value="Genomic_DNA"/>
</dbReference>
<dbReference type="SMART" id="SM00244">
    <property type="entry name" value="PHB"/>
    <property type="match status" value="1"/>
</dbReference>
<dbReference type="Pfam" id="PF01145">
    <property type="entry name" value="Band_7"/>
    <property type="match status" value="1"/>
</dbReference>
<dbReference type="PRINTS" id="PR00721">
    <property type="entry name" value="STOMATIN"/>
</dbReference>
<reference evidence="4 5" key="1">
    <citation type="submission" date="2020-08" db="EMBL/GenBank/DDBJ databases">
        <title>Genomic Encyclopedia of Type Strains, Phase IV (KMG-IV): sequencing the most valuable type-strain genomes for metagenomic binning, comparative biology and taxonomic classification.</title>
        <authorList>
            <person name="Goeker M."/>
        </authorList>
    </citation>
    <scope>NUCLEOTIDE SEQUENCE [LARGE SCALE GENOMIC DNA]</scope>
    <source>
        <strain evidence="4 5">DSM 2461</strain>
    </source>
</reference>
<dbReference type="InterPro" id="IPR036013">
    <property type="entry name" value="Band_7/SPFH_dom_sf"/>
</dbReference>
<dbReference type="InterPro" id="IPR032435">
    <property type="entry name" value="STML2-like_C"/>
</dbReference>
<dbReference type="GO" id="GO:0098552">
    <property type="term" value="C:side of membrane"/>
    <property type="evidence" value="ECO:0007669"/>
    <property type="project" value="UniProtKB-ARBA"/>
</dbReference>
<comment type="subcellular location">
    <subcellularLocation>
        <location evidence="1">Membrane</location>
        <topology evidence="1">Single-pass membrane protein</topology>
    </subcellularLocation>
</comment>
<evidence type="ECO:0000313" key="5">
    <source>
        <dbReference type="Proteomes" id="UP000587760"/>
    </source>
</evidence>
<sequence>MLSNIVIIILLVILGIAILRSIRIVPAKKAFVVERLGKYCKTMEAGFHILVPFIDKVAYKHSLKEKALDVPIQPCFTQDNVKVMVDGVVYMRVVDPKKASYGITKRVKTPHLTDYEYATIQLAQTTMRSVIGKLELDRTFEERDSINAEIVRDVDEATNPWGITVSRYEIQNIKVPDSILTTMEKQMQAERIRRAVILESEGSMEARINRSIGDMEKAINESEGEKQKMINEAEGKASEIRALSRATAISLAKVASAIGQENGEDAVSLQLTESYFEELNNLAKSDTEVILPVDMTNIKEIENRIKDFIK</sequence>
<dbReference type="PANTHER" id="PTHR43327:SF10">
    <property type="entry name" value="STOMATIN-LIKE PROTEIN 2, MITOCHONDRIAL"/>
    <property type="match status" value="1"/>
</dbReference>
<organism evidence="4 5">
    <name type="scientific">Spirochaeta isovalerica</name>
    <dbReference type="NCBI Taxonomy" id="150"/>
    <lineage>
        <taxon>Bacteria</taxon>
        <taxon>Pseudomonadati</taxon>
        <taxon>Spirochaetota</taxon>
        <taxon>Spirochaetia</taxon>
        <taxon>Spirochaetales</taxon>
        <taxon>Spirochaetaceae</taxon>
        <taxon>Spirochaeta</taxon>
    </lineage>
</organism>
<dbReference type="CDD" id="cd08829">
    <property type="entry name" value="SPFH_paraslipin"/>
    <property type="match status" value="1"/>
</dbReference>
<evidence type="ECO:0000313" key="4">
    <source>
        <dbReference type="EMBL" id="MBB6482319.1"/>
    </source>
</evidence>
<dbReference type="Gene3D" id="3.30.479.30">
    <property type="entry name" value="Band 7 domain"/>
    <property type="match status" value="1"/>
</dbReference>
<feature type="domain" description="Band 7" evidence="3">
    <location>
        <begin position="20"/>
        <end position="187"/>
    </location>
</feature>
<dbReference type="PANTHER" id="PTHR43327">
    <property type="entry name" value="STOMATIN-LIKE PROTEIN 2, MITOCHONDRIAL"/>
    <property type="match status" value="1"/>
</dbReference>
<dbReference type="InterPro" id="IPR001107">
    <property type="entry name" value="Band_7"/>
</dbReference>
<proteinExistence type="inferred from homology"/>
<dbReference type="Proteomes" id="UP000587760">
    <property type="component" value="Unassembled WGS sequence"/>
</dbReference>
<gene>
    <name evidence="4" type="ORF">HNR50_004012</name>
</gene>
<dbReference type="GO" id="GO:0006508">
    <property type="term" value="P:proteolysis"/>
    <property type="evidence" value="ECO:0007669"/>
    <property type="project" value="UniProtKB-KW"/>
</dbReference>
<name>A0A841RHS7_9SPIO</name>
<dbReference type="InterPro" id="IPR001972">
    <property type="entry name" value="Stomatin_HflK_fam"/>
</dbReference>